<dbReference type="Proteomes" id="UP000789525">
    <property type="component" value="Unassembled WGS sequence"/>
</dbReference>
<organism evidence="1 2">
    <name type="scientific">Acaulospora colombiana</name>
    <dbReference type="NCBI Taxonomy" id="27376"/>
    <lineage>
        <taxon>Eukaryota</taxon>
        <taxon>Fungi</taxon>
        <taxon>Fungi incertae sedis</taxon>
        <taxon>Mucoromycota</taxon>
        <taxon>Glomeromycotina</taxon>
        <taxon>Glomeromycetes</taxon>
        <taxon>Diversisporales</taxon>
        <taxon>Acaulosporaceae</taxon>
        <taxon>Acaulospora</taxon>
    </lineage>
</organism>
<evidence type="ECO:0000313" key="2">
    <source>
        <dbReference type="Proteomes" id="UP000789525"/>
    </source>
</evidence>
<dbReference type="EMBL" id="CAJVPT010009086">
    <property type="protein sequence ID" value="CAG8558305.1"/>
    <property type="molecule type" value="Genomic_DNA"/>
</dbReference>
<sequence>MSSCDYVTDEKSSILEKPFIPKYLRNSPLDIYNRTAKEPILLPTKWNPVDHGYNLYVTENNLGIGYIGRGIASAIRSDHPIPAMAGIYYFEVDIINSGLEK</sequence>
<gene>
    <name evidence="1" type="ORF">ACOLOM_LOCUS5127</name>
</gene>
<reference evidence="1" key="1">
    <citation type="submission" date="2021-06" db="EMBL/GenBank/DDBJ databases">
        <authorList>
            <person name="Kallberg Y."/>
            <person name="Tangrot J."/>
            <person name="Rosling A."/>
        </authorList>
    </citation>
    <scope>NUCLEOTIDE SEQUENCE</scope>
    <source>
        <strain evidence="1">CL356</strain>
    </source>
</reference>
<comment type="caution">
    <text evidence="1">The sequence shown here is derived from an EMBL/GenBank/DDBJ whole genome shotgun (WGS) entry which is preliminary data.</text>
</comment>
<proteinExistence type="predicted"/>
<name>A0ACA9LZL0_9GLOM</name>
<protein>
    <submittedName>
        <fullName evidence="1">1187_t:CDS:1</fullName>
    </submittedName>
</protein>
<keyword evidence="2" id="KW-1185">Reference proteome</keyword>
<accession>A0ACA9LZL0</accession>
<evidence type="ECO:0000313" key="1">
    <source>
        <dbReference type="EMBL" id="CAG8558305.1"/>
    </source>
</evidence>